<keyword evidence="2" id="KW-1185">Reference proteome</keyword>
<dbReference type="InterPro" id="IPR038706">
    <property type="entry name" value="Type_VI_SciN-like_sf"/>
</dbReference>
<dbReference type="PANTHER" id="PTHR37625:SF4">
    <property type="entry name" value="OUTER MEMBRANE LIPOPROTEIN"/>
    <property type="match status" value="1"/>
</dbReference>
<comment type="caution">
    <text evidence="1">The sequence shown here is derived from an EMBL/GenBank/DDBJ whole genome shotgun (WGS) entry which is preliminary data.</text>
</comment>
<reference evidence="1 2" key="1">
    <citation type="journal article" date="2016" name="Int. J. Syst. Evol. Microbiol.">
        <title>Lysobacter erysipheiresistens sp. nov., an antagonist of powdery mildew, isolated from tobacco-cultivated soil.</title>
        <authorList>
            <person name="Xie B."/>
            <person name="Li T."/>
            <person name="Lin X."/>
            <person name="Wang C.J."/>
            <person name="Chen Y.J."/>
            <person name="Liu W.J."/>
            <person name="Zhao Z.W."/>
        </authorList>
    </citation>
    <scope>NUCLEOTIDE SEQUENCE [LARGE SCALE GENOMIC DNA]</scope>
    <source>
        <strain evidence="1 2">RS-LYSO-3</strain>
    </source>
</reference>
<dbReference type="RefSeq" id="WP_332616424.1">
    <property type="nucleotide sequence ID" value="NZ_JAXGFP010000003.1"/>
</dbReference>
<dbReference type="Proteomes" id="UP001355056">
    <property type="component" value="Unassembled WGS sequence"/>
</dbReference>
<organism evidence="1 2">
    <name type="scientific">Novilysobacter erysipheiresistens</name>
    <dbReference type="NCBI Taxonomy" id="1749332"/>
    <lineage>
        <taxon>Bacteria</taxon>
        <taxon>Pseudomonadati</taxon>
        <taxon>Pseudomonadota</taxon>
        <taxon>Gammaproteobacteria</taxon>
        <taxon>Lysobacterales</taxon>
        <taxon>Lysobacteraceae</taxon>
        <taxon>Novilysobacter</taxon>
    </lineage>
</organism>
<dbReference type="Pfam" id="PF12790">
    <property type="entry name" value="T6SS-SciN"/>
    <property type="match status" value="1"/>
</dbReference>
<name>A0ABU7YYG6_9GAMM</name>
<dbReference type="NCBIfam" id="TIGR03352">
    <property type="entry name" value="VI_chp_3"/>
    <property type="match status" value="1"/>
</dbReference>
<sequence length="194" mass="20600">MALRALLVASLLVAAGCSSQGGIKQAFGKTLQAVGLGDMTAQEREVPLRLYAGDNLNAGDGKRALSLVVRVYQLRSLERFEEAPFDVFLDQQRERDVLGDDLIGVTEILLAPGQRHEVLERLPAEGRHLGVVALFRAPAQTRWRFAFDADEAADDGITVGLHACAMTTPSPALETALAGPSHSLASSNCAPPAG</sequence>
<dbReference type="Gene3D" id="2.60.40.4150">
    <property type="entry name" value="Type VI secretion system, lipoprotein SciN"/>
    <property type="match status" value="1"/>
</dbReference>
<dbReference type="InterPro" id="IPR017734">
    <property type="entry name" value="T6SS_SciN"/>
</dbReference>
<gene>
    <name evidence="1" type="primary">tssJ</name>
    <name evidence="1" type="ORF">SNE34_08090</name>
</gene>
<evidence type="ECO:0000313" key="2">
    <source>
        <dbReference type="Proteomes" id="UP001355056"/>
    </source>
</evidence>
<proteinExistence type="predicted"/>
<dbReference type="PROSITE" id="PS51257">
    <property type="entry name" value="PROKAR_LIPOPROTEIN"/>
    <property type="match status" value="1"/>
</dbReference>
<evidence type="ECO:0000313" key="1">
    <source>
        <dbReference type="EMBL" id="MEG3183967.1"/>
    </source>
</evidence>
<dbReference type="PANTHER" id="PTHR37625">
    <property type="entry name" value="OUTER MEMBRANE LIPOPROTEIN-RELATED"/>
    <property type="match status" value="1"/>
</dbReference>
<accession>A0ABU7YYG6</accession>
<protein>
    <submittedName>
        <fullName evidence="1">Type VI secretion system lipoprotein TssJ</fullName>
    </submittedName>
</protein>
<dbReference type="EMBL" id="JAXGFP010000003">
    <property type="protein sequence ID" value="MEG3183967.1"/>
    <property type="molecule type" value="Genomic_DNA"/>
</dbReference>
<keyword evidence="1" id="KW-0449">Lipoprotein</keyword>